<feature type="transmembrane region" description="Helical" evidence="12">
    <location>
        <begin position="925"/>
        <end position="948"/>
    </location>
</feature>
<dbReference type="PROSITE" id="PS50268">
    <property type="entry name" value="CADHERIN_2"/>
    <property type="match status" value="8"/>
</dbReference>
<reference evidence="15" key="1">
    <citation type="submission" date="2025-08" db="UniProtKB">
        <authorList>
            <consortium name="Ensembl"/>
        </authorList>
    </citation>
    <scope>IDENTIFICATION</scope>
</reference>
<dbReference type="Pfam" id="PF16492">
    <property type="entry name" value="Cadherin_C_2"/>
    <property type="match status" value="1"/>
</dbReference>
<dbReference type="InterPro" id="IPR013164">
    <property type="entry name" value="Cadherin_N"/>
</dbReference>
<feature type="domain" description="Cadherin" evidence="14">
    <location>
        <begin position="22"/>
        <end position="129"/>
    </location>
</feature>
<feature type="domain" description="Cadherin" evidence="14">
    <location>
        <begin position="742"/>
        <end position="851"/>
    </location>
</feature>
<evidence type="ECO:0000256" key="7">
    <source>
        <dbReference type="ARBA" id="ARBA00022889"/>
    </source>
</evidence>
<dbReference type="InterPro" id="IPR050174">
    <property type="entry name" value="Protocadherin/Cadherin-CA"/>
</dbReference>
<evidence type="ECO:0000313" key="15">
    <source>
        <dbReference type="Ensembl" id="ENSCCRP00020043933.1"/>
    </source>
</evidence>
<organism evidence="15 16">
    <name type="scientific">Cyprinus carpio</name>
    <name type="common">Common carp</name>
    <dbReference type="NCBI Taxonomy" id="7962"/>
    <lineage>
        <taxon>Eukaryota</taxon>
        <taxon>Metazoa</taxon>
        <taxon>Chordata</taxon>
        <taxon>Craniata</taxon>
        <taxon>Vertebrata</taxon>
        <taxon>Euteleostomi</taxon>
        <taxon>Actinopterygii</taxon>
        <taxon>Neopterygii</taxon>
        <taxon>Teleostei</taxon>
        <taxon>Ostariophysi</taxon>
        <taxon>Cypriniformes</taxon>
        <taxon>Cyprinidae</taxon>
        <taxon>Cyprininae</taxon>
        <taxon>Cyprinus</taxon>
    </lineage>
</organism>
<evidence type="ECO:0000256" key="2">
    <source>
        <dbReference type="ARBA" id="ARBA00004167"/>
    </source>
</evidence>
<dbReference type="PRINTS" id="PR00205">
    <property type="entry name" value="CADHERIN"/>
</dbReference>
<evidence type="ECO:0000256" key="4">
    <source>
        <dbReference type="ARBA" id="ARBA00022729"/>
    </source>
</evidence>
<dbReference type="PANTHER" id="PTHR24028">
    <property type="entry name" value="CADHERIN-87A"/>
    <property type="match status" value="1"/>
</dbReference>
<comment type="function">
    <text evidence="1">Potential calcium-dependent cell-adhesion protein. May be involved in the establishment and maintenance of specific neuronal connections in the brain.</text>
</comment>
<keyword evidence="6 11" id="KW-0106">Calcium</keyword>
<dbReference type="InterPro" id="IPR002126">
    <property type="entry name" value="Cadherin-like_dom"/>
</dbReference>
<proteinExistence type="predicted"/>
<dbReference type="Pfam" id="PF08266">
    <property type="entry name" value="Cadherin_2"/>
    <property type="match status" value="1"/>
</dbReference>
<dbReference type="InterPro" id="IPR020894">
    <property type="entry name" value="Cadherin_CS"/>
</dbReference>
<feature type="domain" description="Cadherin" evidence="14">
    <location>
        <begin position="637"/>
        <end position="741"/>
    </location>
</feature>
<dbReference type="FunFam" id="2.60.40.60:FF:000001">
    <property type="entry name" value="Protocadherin alpha 2"/>
    <property type="match status" value="1"/>
</dbReference>
<dbReference type="CDD" id="cd11304">
    <property type="entry name" value="Cadherin_repeat"/>
    <property type="match status" value="7"/>
</dbReference>
<dbReference type="SUPFAM" id="SSF49313">
    <property type="entry name" value="Cadherin-like"/>
    <property type="match status" value="8"/>
</dbReference>
<dbReference type="Proteomes" id="UP000694701">
    <property type="component" value="Unplaced"/>
</dbReference>
<comment type="subcellular location">
    <subcellularLocation>
        <location evidence="2">Membrane</location>
        <topology evidence="2">Single-pass membrane protein</topology>
    </subcellularLocation>
</comment>
<dbReference type="FunFam" id="2.60.40.60:FF:000129">
    <property type="entry name" value="protocadherin alpha-C2 isoform X1"/>
    <property type="match status" value="1"/>
</dbReference>
<dbReference type="FunFam" id="2.60.40.60:FF:000002">
    <property type="entry name" value="Protocadherin alpha 2"/>
    <property type="match status" value="2"/>
</dbReference>
<feature type="domain" description="Cadherin" evidence="14">
    <location>
        <begin position="130"/>
        <end position="238"/>
    </location>
</feature>
<feature type="domain" description="Cadherin" evidence="14">
    <location>
        <begin position="354"/>
        <end position="419"/>
    </location>
</feature>
<dbReference type="Gene3D" id="2.60.40.60">
    <property type="entry name" value="Cadherins"/>
    <property type="match status" value="9"/>
</dbReference>
<evidence type="ECO:0000256" key="13">
    <source>
        <dbReference type="SAM" id="SignalP"/>
    </source>
</evidence>
<keyword evidence="8 12" id="KW-1133">Transmembrane helix</keyword>
<dbReference type="PROSITE" id="PS00232">
    <property type="entry name" value="CADHERIN_1"/>
    <property type="match status" value="5"/>
</dbReference>
<evidence type="ECO:0000256" key="9">
    <source>
        <dbReference type="ARBA" id="ARBA00023136"/>
    </source>
</evidence>
<sequence length="1044" mass="116321">MMKPVERWVLFFFVLWAKWETALSVTRYSIPEEMERGSVVANLAADLGLDVSGLAQREVKLDIFHNNKYLDINKRTGELFIVEKMDRESLCNTKTMTCFLKLDLIIESPLRIFNIELGIIDINDNAPHFRRDRIELDISESATPGERLSLPNAFDPDVGANTVKTYKLSESEHFTVDIHSGSDGTKYVDLVLMKALDREEKAVHNLILTAIDGGVPARSGTASIIVRVQDTNDNAPQFDQAVYSLNMSENSPAGTVVIKLEATDADEGPNADLTYSFTLYTSEKTQEMFSLNSKTGKIAVKGTIDYEEMKIFEMFLEAKDNGPVPLSGQCRVTVYVKDMNDNYPEITIKSLKNTVEENIPVGSVIALLFIVDRIDREHICTTKAAGACVLKLDATIENPVRMFNIELEIIDINDNAPHFRRDTMHLDISESTPVGERFSLNNAVDPDIGVNSIKTYYLSESDHFSIEIQTGRDGSKFTDLILKKALDREEQAIHNLILTAVDGGVPARSGTASIIVRVLDTNDNAPQFDKNSYTINLTENSPIGSLVVRVNATDKDEGSNSDLVYSYSLYTSEKTQQTFSLNPDNGEIRVKEIVNYEDFRVYDMEIIATDKGSNSLNGKCKVKIVITDMNDNHPEISIKSFSSPVKEDIAVNTVIAVVSVSDKDSGENGQVDIHISDDLPFALKETSDNYYELLVSEPLDREKVPEYDITITVTDRGNPPLSDNETVTLELLDVNDNVPQFPQTFYTIPVMENNAPGALLSSLTAIDPDLHENQYLVYFIIEKEIVNTSMSMLFSINPENGNLYALKTFDYEIEKEFLFHIEARDSGVPPLSSNVTVHIIIMDQNDNTPLIVSPWRAHGSVVEEKILDQYNGEIRTMRMFSYRDSRHQQLVVIAKDNGEPALSATVTIKLSTVPLGYDIFSDLNLYLVIGLGSVSFLLLITILVTIVLKCQKTKPSKAAPPCRNSVISERNSTIADSTLVSNDAYWYSLFLAETRKGKLVVRQPVPKGARYVVSSLPRSTGLTETSDSAASTLQVGSDIFFFFS</sequence>
<keyword evidence="10" id="KW-0325">Glycoprotein</keyword>
<dbReference type="SMART" id="SM00112">
    <property type="entry name" value="CA"/>
    <property type="match status" value="6"/>
</dbReference>
<feature type="domain" description="Cadherin" evidence="14">
    <location>
        <begin position="420"/>
        <end position="528"/>
    </location>
</feature>
<dbReference type="FunFam" id="2.60.40.60:FF:000006">
    <property type="entry name" value="Protocadherin alpha 2"/>
    <property type="match status" value="1"/>
</dbReference>
<feature type="signal peptide" evidence="13">
    <location>
        <begin position="1"/>
        <end position="24"/>
    </location>
</feature>
<feature type="chain" id="PRO_5034230152" evidence="13">
    <location>
        <begin position="25"/>
        <end position="1044"/>
    </location>
</feature>
<dbReference type="InterPro" id="IPR032455">
    <property type="entry name" value="Cadherin_C"/>
</dbReference>
<name>A0A8C2EQ99_CYPCA</name>
<dbReference type="PANTHER" id="PTHR24028:SF288">
    <property type="entry name" value="PROTOCADHERIN ALPHA-C2-LIKE-RELATED"/>
    <property type="match status" value="1"/>
</dbReference>
<dbReference type="InterPro" id="IPR015919">
    <property type="entry name" value="Cadherin-like_sf"/>
</dbReference>
<keyword evidence="3 12" id="KW-0812">Transmembrane</keyword>
<dbReference type="FunFam" id="2.60.40.60:FF:000018">
    <property type="entry name" value="Protocadherin gamma c3"/>
    <property type="match status" value="2"/>
</dbReference>
<protein>
    <submittedName>
        <fullName evidence="15">Protocadherin b</fullName>
    </submittedName>
</protein>
<dbReference type="GO" id="GO:0009653">
    <property type="term" value="P:anatomical structure morphogenesis"/>
    <property type="evidence" value="ECO:0007669"/>
    <property type="project" value="UniProtKB-ARBA"/>
</dbReference>
<dbReference type="Pfam" id="PF00028">
    <property type="entry name" value="Cadherin"/>
    <property type="match status" value="6"/>
</dbReference>
<dbReference type="AlphaFoldDB" id="A0A8C2EQ99"/>
<evidence type="ECO:0000256" key="5">
    <source>
        <dbReference type="ARBA" id="ARBA00022737"/>
    </source>
</evidence>
<evidence type="ECO:0000256" key="1">
    <source>
        <dbReference type="ARBA" id="ARBA00003436"/>
    </source>
</evidence>
<feature type="domain" description="Cadherin" evidence="14">
    <location>
        <begin position="239"/>
        <end position="346"/>
    </location>
</feature>
<evidence type="ECO:0000256" key="8">
    <source>
        <dbReference type="ARBA" id="ARBA00022989"/>
    </source>
</evidence>
<evidence type="ECO:0000256" key="6">
    <source>
        <dbReference type="ARBA" id="ARBA00022837"/>
    </source>
</evidence>
<evidence type="ECO:0000256" key="12">
    <source>
        <dbReference type="SAM" id="Phobius"/>
    </source>
</evidence>
<evidence type="ECO:0000256" key="3">
    <source>
        <dbReference type="ARBA" id="ARBA00022692"/>
    </source>
</evidence>
<dbReference type="GO" id="GO:0005886">
    <property type="term" value="C:plasma membrane"/>
    <property type="evidence" value="ECO:0007669"/>
    <property type="project" value="InterPro"/>
</dbReference>
<evidence type="ECO:0000313" key="16">
    <source>
        <dbReference type="Proteomes" id="UP000694701"/>
    </source>
</evidence>
<dbReference type="GO" id="GO:0007156">
    <property type="term" value="P:homophilic cell adhesion via plasma membrane adhesion molecules"/>
    <property type="evidence" value="ECO:0007669"/>
    <property type="project" value="InterPro"/>
</dbReference>
<dbReference type="GO" id="GO:0005509">
    <property type="term" value="F:calcium ion binding"/>
    <property type="evidence" value="ECO:0007669"/>
    <property type="project" value="UniProtKB-UniRule"/>
</dbReference>
<evidence type="ECO:0000256" key="10">
    <source>
        <dbReference type="ARBA" id="ARBA00023180"/>
    </source>
</evidence>
<dbReference type="Ensembl" id="ENSCCRT00020047943.1">
    <property type="protein sequence ID" value="ENSCCRP00020043933.1"/>
    <property type="gene ID" value="ENSCCRG00020019552.1"/>
</dbReference>
<keyword evidence="4 13" id="KW-0732">Signal</keyword>
<feature type="domain" description="Cadherin" evidence="14">
    <location>
        <begin position="529"/>
        <end position="636"/>
    </location>
</feature>
<keyword evidence="7" id="KW-0130">Cell adhesion</keyword>
<keyword evidence="5" id="KW-0677">Repeat</keyword>
<accession>A0A8C2EQ99</accession>
<keyword evidence="9 12" id="KW-0472">Membrane</keyword>
<evidence type="ECO:0000259" key="14">
    <source>
        <dbReference type="PROSITE" id="PS50268"/>
    </source>
</evidence>
<evidence type="ECO:0000256" key="11">
    <source>
        <dbReference type="PROSITE-ProRule" id="PRU00043"/>
    </source>
</evidence>